<gene>
    <name evidence="2" type="ORF">QBC32DRAFT_348074</name>
</gene>
<dbReference type="EMBL" id="MU859198">
    <property type="protein sequence ID" value="KAK3949876.1"/>
    <property type="molecule type" value="Genomic_DNA"/>
</dbReference>
<feature type="domain" description="LYR motif-containing protein Cup1-like N-terminal" evidence="1">
    <location>
        <begin position="16"/>
        <end position="102"/>
    </location>
</feature>
<evidence type="ECO:0000259" key="1">
    <source>
        <dbReference type="Pfam" id="PF20263"/>
    </source>
</evidence>
<sequence>MSRPPPTTTTTTTLHLYRHLLRESSYLPVLIRPFFDERITTRFRAHRSDPSASQSAQTASRLKRAHHDLRYLRAANAGDLPRMRRVLLLAFGRTGAKRRQLLTDLLQPDTPTSDAELEKYINKARNIVQQGRKPDWLDNWDTDKLKAFVRSQVGDAPPVINQPRTQITNLQLTPERAVPKENIWGKELNEKVKRTKLKVKYKQVAEKVLPPVPREEWELLRDLVNKKEEWEVPSRRRSVGTVKEHVSEEEKEAAAVLDWDWRRYATQPIWKVDRQKSRRNMLLSGQVEEHLPFGEQKAINCHRYTPRLWRRTLEQVWRMTAVMERKKDGKGWAIEWGMKKYEPPQAAAADLLEFFEGAPVREMDPRKSKKGKKQ</sequence>
<keyword evidence="3" id="KW-1185">Reference proteome</keyword>
<organism evidence="2 3">
    <name type="scientific">Pseudoneurospora amorphoporcata</name>
    <dbReference type="NCBI Taxonomy" id="241081"/>
    <lineage>
        <taxon>Eukaryota</taxon>
        <taxon>Fungi</taxon>
        <taxon>Dikarya</taxon>
        <taxon>Ascomycota</taxon>
        <taxon>Pezizomycotina</taxon>
        <taxon>Sordariomycetes</taxon>
        <taxon>Sordariomycetidae</taxon>
        <taxon>Sordariales</taxon>
        <taxon>Sordariaceae</taxon>
        <taxon>Pseudoneurospora</taxon>
    </lineage>
</organism>
<dbReference type="InterPro" id="IPR046896">
    <property type="entry name" value="Cup1-like_N"/>
</dbReference>
<proteinExistence type="predicted"/>
<accession>A0AAN6NPX5</accession>
<dbReference type="Pfam" id="PF20263">
    <property type="entry name" value="LYRM2-like"/>
    <property type="match status" value="1"/>
</dbReference>
<evidence type="ECO:0000313" key="2">
    <source>
        <dbReference type="EMBL" id="KAK3949876.1"/>
    </source>
</evidence>
<reference evidence="2" key="2">
    <citation type="submission" date="2023-06" db="EMBL/GenBank/DDBJ databases">
        <authorList>
            <consortium name="Lawrence Berkeley National Laboratory"/>
            <person name="Mondo S.J."/>
            <person name="Hensen N."/>
            <person name="Bonometti L."/>
            <person name="Westerberg I."/>
            <person name="Brannstrom I.O."/>
            <person name="Guillou S."/>
            <person name="Cros-Aarteil S."/>
            <person name="Calhoun S."/>
            <person name="Haridas S."/>
            <person name="Kuo A."/>
            <person name="Pangilinan J."/>
            <person name="Riley R."/>
            <person name="Labutti K."/>
            <person name="Andreopoulos B."/>
            <person name="Lipzen A."/>
            <person name="Chen C."/>
            <person name="Yanf M."/>
            <person name="Daum C."/>
            <person name="Ng V."/>
            <person name="Clum A."/>
            <person name="Steindorff A."/>
            <person name="Ohm R."/>
            <person name="Martin F."/>
            <person name="Silar P."/>
            <person name="Natvig D."/>
            <person name="Lalanne C."/>
            <person name="Gautier V."/>
            <person name="Ament-Velasquez S.L."/>
            <person name="Kruys A."/>
            <person name="Hutchinson M.I."/>
            <person name="Powell A.J."/>
            <person name="Barry K."/>
            <person name="Miller A.N."/>
            <person name="Grigoriev I.V."/>
            <person name="Debuchy R."/>
            <person name="Gladieux P."/>
            <person name="Thoren M.H."/>
            <person name="Johannesson H."/>
        </authorList>
    </citation>
    <scope>NUCLEOTIDE SEQUENCE</scope>
    <source>
        <strain evidence="2">CBS 626.80</strain>
    </source>
</reference>
<protein>
    <recommendedName>
        <fullName evidence="1">LYR motif-containing protein Cup1-like N-terminal domain-containing protein</fullName>
    </recommendedName>
</protein>
<dbReference type="AlphaFoldDB" id="A0AAN6NPX5"/>
<evidence type="ECO:0000313" key="3">
    <source>
        <dbReference type="Proteomes" id="UP001303222"/>
    </source>
</evidence>
<dbReference type="CDD" id="cd20273">
    <property type="entry name" value="Complex1_LYR_unchar"/>
    <property type="match status" value="1"/>
</dbReference>
<reference evidence="2" key="1">
    <citation type="journal article" date="2023" name="Mol. Phylogenet. Evol.">
        <title>Genome-scale phylogeny and comparative genomics of the fungal order Sordariales.</title>
        <authorList>
            <person name="Hensen N."/>
            <person name="Bonometti L."/>
            <person name="Westerberg I."/>
            <person name="Brannstrom I.O."/>
            <person name="Guillou S."/>
            <person name="Cros-Aarteil S."/>
            <person name="Calhoun S."/>
            <person name="Haridas S."/>
            <person name="Kuo A."/>
            <person name="Mondo S."/>
            <person name="Pangilinan J."/>
            <person name="Riley R."/>
            <person name="LaButti K."/>
            <person name="Andreopoulos B."/>
            <person name="Lipzen A."/>
            <person name="Chen C."/>
            <person name="Yan M."/>
            <person name="Daum C."/>
            <person name="Ng V."/>
            <person name="Clum A."/>
            <person name="Steindorff A."/>
            <person name="Ohm R.A."/>
            <person name="Martin F."/>
            <person name="Silar P."/>
            <person name="Natvig D.O."/>
            <person name="Lalanne C."/>
            <person name="Gautier V."/>
            <person name="Ament-Velasquez S.L."/>
            <person name="Kruys A."/>
            <person name="Hutchinson M.I."/>
            <person name="Powell A.J."/>
            <person name="Barry K."/>
            <person name="Miller A.N."/>
            <person name="Grigoriev I.V."/>
            <person name="Debuchy R."/>
            <person name="Gladieux P."/>
            <person name="Hiltunen Thoren M."/>
            <person name="Johannesson H."/>
        </authorList>
    </citation>
    <scope>NUCLEOTIDE SEQUENCE</scope>
    <source>
        <strain evidence="2">CBS 626.80</strain>
    </source>
</reference>
<comment type="caution">
    <text evidence="2">The sequence shown here is derived from an EMBL/GenBank/DDBJ whole genome shotgun (WGS) entry which is preliminary data.</text>
</comment>
<dbReference type="Proteomes" id="UP001303222">
    <property type="component" value="Unassembled WGS sequence"/>
</dbReference>
<name>A0AAN6NPX5_9PEZI</name>